<keyword evidence="1" id="KW-0472">Membrane</keyword>
<gene>
    <name evidence="2" type="ORF">TTHERM_00338340</name>
</gene>
<dbReference type="EMBL" id="GG662666">
    <property type="protein sequence ID" value="EAR97353.1"/>
    <property type="molecule type" value="Genomic_DNA"/>
</dbReference>
<evidence type="ECO:0000313" key="3">
    <source>
        <dbReference type="Proteomes" id="UP000009168"/>
    </source>
</evidence>
<organism evidence="2 3">
    <name type="scientific">Tetrahymena thermophila (strain SB210)</name>
    <dbReference type="NCBI Taxonomy" id="312017"/>
    <lineage>
        <taxon>Eukaryota</taxon>
        <taxon>Sar</taxon>
        <taxon>Alveolata</taxon>
        <taxon>Ciliophora</taxon>
        <taxon>Intramacronucleata</taxon>
        <taxon>Oligohymenophorea</taxon>
        <taxon>Hymenostomatida</taxon>
        <taxon>Tetrahymenina</taxon>
        <taxon>Tetrahymenidae</taxon>
        <taxon>Tetrahymena</taxon>
    </lineage>
</organism>
<reference evidence="3" key="1">
    <citation type="journal article" date="2006" name="PLoS Biol.">
        <title>Macronuclear genome sequence of the ciliate Tetrahymena thermophila, a model eukaryote.</title>
        <authorList>
            <person name="Eisen J.A."/>
            <person name="Coyne R.S."/>
            <person name="Wu M."/>
            <person name="Wu D."/>
            <person name="Thiagarajan M."/>
            <person name="Wortman J.R."/>
            <person name="Badger J.H."/>
            <person name="Ren Q."/>
            <person name="Amedeo P."/>
            <person name="Jones K.M."/>
            <person name="Tallon L.J."/>
            <person name="Delcher A.L."/>
            <person name="Salzberg S.L."/>
            <person name="Silva J.C."/>
            <person name="Haas B.J."/>
            <person name="Majoros W.H."/>
            <person name="Farzad M."/>
            <person name="Carlton J.M."/>
            <person name="Smith R.K. Jr."/>
            <person name="Garg J."/>
            <person name="Pearlman R.E."/>
            <person name="Karrer K.M."/>
            <person name="Sun L."/>
            <person name="Manning G."/>
            <person name="Elde N.C."/>
            <person name="Turkewitz A.P."/>
            <person name="Asai D.J."/>
            <person name="Wilkes D.E."/>
            <person name="Wang Y."/>
            <person name="Cai H."/>
            <person name="Collins K."/>
            <person name="Stewart B.A."/>
            <person name="Lee S.R."/>
            <person name="Wilamowska K."/>
            <person name="Weinberg Z."/>
            <person name="Ruzzo W.L."/>
            <person name="Wloga D."/>
            <person name="Gaertig J."/>
            <person name="Frankel J."/>
            <person name="Tsao C.-C."/>
            <person name="Gorovsky M.A."/>
            <person name="Keeling P.J."/>
            <person name="Waller R.F."/>
            <person name="Patron N.J."/>
            <person name="Cherry J.M."/>
            <person name="Stover N.A."/>
            <person name="Krieger C.J."/>
            <person name="del Toro C."/>
            <person name="Ryder H.F."/>
            <person name="Williamson S.C."/>
            <person name="Barbeau R.A."/>
            <person name="Hamilton E.P."/>
            <person name="Orias E."/>
        </authorList>
    </citation>
    <scope>NUCLEOTIDE SEQUENCE [LARGE SCALE GENOMIC DNA]</scope>
    <source>
        <strain evidence="3">SB210</strain>
    </source>
</reference>
<name>I7MEQ2_TETTS</name>
<evidence type="ECO:0000256" key="1">
    <source>
        <dbReference type="SAM" id="Phobius"/>
    </source>
</evidence>
<evidence type="ECO:0000313" key="2">
    <source>
        <dbReference type="EMBL" id="EAR97353.1"/>
    </source>
</evidence>
<protein>
    <submittedName>
        <fullName evidence="2">Transmembrane protein, putative</fullName>
    </submittedName>
</protein>
<dbReference type="HOGENOM" id="CLU_2255584_0_0_1"/>
<keyword evidence="1 2" id="KW-0812">Transmembrane</keyword>
<dbReference type="Proteomes" id="UP000009168">
    <property type="component" value="Unassembled WGS sequence"/>
</dbReference>
<proteinExistence type="predicted"/>
<keyword evidence="3" id="KW-1185">Reference proteome</keyword>
<sequence>MNYKKVTILTSVVILLLIAIVGIINYSQVGQENMFFKKEHKFNQENKAFNQYRSSSQCLAKCTNEGGYNCGASYVICCKNEASCVDKWGMKACNIKKKQFTCDE</sequence>
<keyword evidence="1" id="KW-1133">Transmembrane helix</keyword>
<dbReference type="InParanoid" id="I7MEQ2"/>
<dbReference type="GeneID" id="7840868"/>
<dbReference type="RefSeq" id="XP_001017598.1">
    <property type="nucleotide sequence ID" value="XM_001017598.3"/>
</dbReference>
<accession>I7MEQ2</accession>
<feature type="transmembrane region" description="Helical" evidence="1">
    <location>
        <begin position="6"/>
        <end position="27"/>
    </location>
</feature>
<dbReference type="KEGG" id="tet:TTHERM_00338340"/>
<dbReference type="AlphaFoldDB" id="I7MEQ2"/>